<evidence type="ECO:0000256" key="1">
    <source>
        <dbReference type="ARBA" id="ARBA00001966"/>
    </source>
</evidence>
<dbReference type="Proteomes" id="UP001385389">
    <property type="component" value="Chromosome"/>
</dbReference>
<dbReference type="SMART" id="SM00729">
    <property type="entry name" value="Elp3"/>
    <property type="match status" value="1"/>
</dbReference>
<keyword evidence="3" id="KW-0479">Metal-binding</keyword>
<evidence type="ECO:0000256" key="4">
    <source>
        <dbReference type="ARBA" id="ARBA00023004"/>
    </source>
</evidence>
<dbReference type="InterPro" id="IPR024021">
    <property type="entry name" value="FeFe-hyd_HydE_rSAM"/>
</dbReference>
<dbReference type="SUPFAM" id="SSF102114">
    <property type="entry name" value="Radical SAM enzymes"/>
    <property type="match status" value="1"/>
</dbReference>
<organism evidence="7 8">
    <name type="scientific">Pseudodesulfovibrio methanolicus</name>
    <dbReference type="NCBI Taxonomy" id="3126690"/>
    <lineage>
        <taxon>Bacteria</taxon>
        <taxon>Pseudomonadati</taxon>
        <taxon>Thermodesulfobacteriota</taxon>
        <taxon>Desulfovibrionia</taxon>
        <taxon>Desulfovibrionales</taxon>
        <taxon>Desulfovibrionaceae</taxon>
    </lineage>
</organism>
<dbReference type="RefSeq" id="WP_338668593.1">
    <property type="nucleotide sequence ID" value="NZ_CP146609.1"/>
</dbReference>
<feature type="domain" description="Radical SAM core" evidence="6">
    <location>
        <begin position="33"/>
        <end position="253"/>
    </location>
</feature>
<protein>
    <submittedName>
        <fullName evidence="7">[FeFe] hydrogenase H-cluster radical SAM maturase HydE</fullName>
    </submittedName>
</protein>
<gene>
    <name evidence="7" type="primary">hydE</name>
    <name evidence="7" type="ORF">V8V93_01460</name>
</gene>
<dbReference type="CDD" id="cd01335">
    <property type="entry name" value="Radical_SAM"/>
    <property type="match status" value="1"/>
</dbReference>
<dbReference type="SFLD" id="SFLDS00029">
    <property type="entry name" value="Radical_SAM"/>
    <property type="match status" value="1"/>
</dbReference>
<dbReference type="InterPro" id="IPR034422">
    <property type="entry name" value="HydE/PylB-like"/>
</dbReference>
<name>A0ABZ2IZX8_9BACT</name>
<dbReference type="PANTHER" id="PTHR43726">
    <property type="entry name" value="3-METHYLORNITHINE SYNTHASE"/>
    <property type="match status" value="1"/>
</dbReference>
<dbReference type="PIRSF" id="PIRSF004762">
    <property type="entry name" value="CHP00423"/>
    <property type="match status" value="1"/>
</dbReference>
<dbReference type="InterPro" id="IPR006638">
    <property type="entry name" value="Elp3/MiaA/NifB-like_rSAM"/>
</dbReference>
<keyword evidence="2" id="KW-0949">S-adenosyl-L-methionine</keyword>
<dbReference type="InterPro" id="IPR013785">
    <property type="entry name" value="Aldolase_TIM"/>
</dbReference>
<dbReference type="InterPro" id="IPR007197">
    <property type="entry name" value="rSAM"/>
</dbReference>
<evidence type="ECO:0000256" key="3">
    <source>
        <dbReference type="ARBA" id="ARBA00022723"/>
    </source>
</evidence>
<evidence type="ECO:0000259" key="6">
    <source>
        <dbReference type="PROSITE" id="PS51918"/>
    </source>
</evidence>
<evidence type="ECO:0000313" key="8">
    <source>
        <dbReference type="Proteomes" id="UP001385389"/>
    </source>
</evidence>
<comment type="cofactor">
    <cofactor evidence="1">
        <name>[4Fe-4S] cluster</name>
        <dbReference type="ChEBI" id="CHEBI:49883"/>
    </cofactor>
</comment>
<evidence type="ECO:0000313" key="7">
    <source>
        <dbReference type="EMBL" id="WWX22877.1"/>
    </source>
</evidence>
<dbReference type="InterPro" id="IPR058240">
    <property type="entry name" value="rSAM_sf"/>
</dbReference>
<dbReference type="EMBL" id="CP146609">
    <property type="protein sequence ID" value="WWX22877.1"/>
    <property type="molecule type" value="Genomic_DNA"/>
</dbReference>
<sequence>MNRETILDALRDDLCQEALFRQADQVRREQVGSEVQLRGVVHFSNYCRCNDLYCGLFRDNGQCKRFRMTEDEIVDTALAVAEAGLHTVVLQSGEDPFFTRPMLCSVIERILDKADVAVTLSLGLRSREDLIAFRDAGAERYLMKHETMNPALYARMRPGLKLDDRLRLIDLLRELGFQVGVGNIVGLPGQTLEDLSEDILFFQAFQPDMINIGPFIPHAQTPLKDDPAGDIELMLRVFALTRIVTGNTHMAAANTVATLDPDNGQYRALTQGGANVIMPNCNPFLKSREDKVEYEFQITTRKRYVSVDEARSVVGRAGRTIGGSKGHSFKLQGGTN</sequence>
<dbReference type="PANTHER" id="PTHR43726:SF1">
    <property type="entry name" value="BIOTIN SYNTHASE"/>
    <property type="match status" value="1"/>
</dbReference>
<dbReference type="SFLD" id="SFLDG01060">
    <property type="entry name" value="BATS_domain_containing"/>
    <property type="match status" value="1"/>
</dbReference>
<dbReference type="Pfam" id="PF04055">
    <property type="entry name" value="Radical_SAM"/>
    <property type="match status" value="1"/>
</dbReference>
<keyword evidence="5" id="KW-0411">Iron-sulfur</keyword>
<proteinExistence type="predicted"/>
<accession>A0ABZ2IZX8</accession>
<keyword evidence="4" id="KW-0408">Iron</keyword>
<dbReference type="NCBIfam" id="TIGR03956">
    <property type="entry name" value="rSAM_HydE"/>
    <property type="match status" value="1"/>
</dbReference>
<keyword evidence="8" id="KW-1185">Reference proteome</keyword>
<dbReference type="PROSITE" id="PS51918">
    <property type="entry name" value="RADICAL_SAM"/>
    <property type="match status" value="1"/>
</dbReference>
<evidence type="ECO:0000256" key="5">
    <source>
        <dbReference type="ARBA" id="ARBA00023014"/>
    </source>
</evidence>
<evidence type="ECO:0000256" key="2">
    <source>
        <dbReference type="ARBA" id="ARBA00022691"/>
    </source>
</evidence>
<dbReference type="Gene3D" id="3.20.20.70">
    <property type="entry name" value="Aldolase class I"/>
    <property type="match status" value="1"/>
</dbReference>
<reference evidence="7 8" key="1">
    <citation type="submission" date="2024-03" db="EMBL/GenBank/DDBJ databases">
        <title>Phenotype and Genome Characterization of a Sulfate-Reducing Bacterium Pseudodesulfovibrio sp. strain 5S69, isolated from Petroleum Reservoir in Tatarstan (Russia).</title>
        <authorList>
            <person name="Bidzhieva S.K."/>
            <person name="Kadnikov V."/>
            <person name="Tourova T.P."/>
            <person name="Samigullina S.R."/>
            <person name="Sokolova D.S."/>
            <person name="Poltaraus A.B."/>
            <person name="Avtukh A.N."/>
            <person name="Tereshina V.M."/>
            <person name="Mardanov A.V."/>
            <person name="Nazina T.N."/>
        </authorList>
    </citation>
    <scope>NUCLEOTIDE SEQUENCE [LARGE SCALE GENOMIC DNA]</scope>
    <source>
        <strain evidence="7 8">5S69</strain>
    </source>
</reference>